<dbReference type="SMART" id="SM00034">
    <property type="entry name" value="CLECT"/>
    <property type="match status" value="1"/>
</dbReference>
<dbReference type="InterPro" id="IPR016186">
    <property type="entry name" value="C-type_lectin-like/link_sf"/>
</dbReference>
<evidence type="ECO:0000259" key="1">
    <source>
        <dbReference type="PROSITE" id="PS50041"/>
    </source>
</evidence>
<sequence>MLHSNFSAHRGYCDSGWTYFNETEACYKNFFWATFHDAENLCKNFDGHLTSIHSYSENSFVAELAKSGLRMTDNEQSTWIGLVRSNHLNSNWTDDWMWTDGTKVDFLAWAPDEPNNWKGKQRCVLV</sequence>
<dbReference type="Proteomes" id="UP000271889">
    <property type="component" value="Unassembled WGS sequence"/>
</dbReference>
<name>A0A3P7LZN6_CYLGO</name>
<dbReference type="InterPro" id="IPR050111">
    <property type="entry name" value="C-type_lectin/snaclec_domain"/>
</dbReference>
<dbReference type="Pfam" id="PF00059">
    <property type="entry name" value="Lectin_C"/>
    <property type="match status" value="1"/>
</dbReference>
<accession>A0A3P7LZN6</accession>
<dbReference type="OrthoDB" id="5860166at2759"/>
<dbReference type="AlphaFoldDB" id="A0A3P7LZN6"/>
<evidence type="ECO:0000313" key="2">
    <source>
        <dbReference type="EMBL" id="VDN22454.1"/>
    </source>
</evidence>
<feature type="domain" description="C-type lectin" evidence="1">
    <location>
        <begin position="22"/>
        <end position="126"/>
    </location>
</feature>
<reference evidence="2 3" key="1">
    <citation type="submission" date="2018-11" db="EMBL/GenBank/DDBJ databases">
        <authorList>
            <consortium name="Pathogen Informatics"/>
        </authorList>
    </citation>
    <scope>NUCLEOTIDE SEQUENCE [LARGE SCALE GENOMIC DNA]</scope>
</reference>
<keyword evidence="3" id="KW-1185">Reference proteome</keyword>
<dbReference type="InterPro" id="IPR001304">
    <property type="entry name" value="C-type_lectin-like"/>
</dbReference>
<proteinExistence type="predicted"/>
<dbReference type="SUPFAM" id="SSF56436">
    <property type="entry name" value="C-type lectin-like"/>
    <property type="match status" value="1"/>
</dbReference>
<evidence type="ECO:0000313" key="3">
    <source>
        <dbReference type="Proteomes" id="UP000271889"/>
    </source>
</evidence>
<dbReference type="PANTHER" id="PTHR22803">
    <property type="entry name" value="MANNOSE, PHOSPHOLIPASE, LECTIN RECEPTOR RELATED"/>
    <property type="match status" value="1"/>
</dbReference>
<dbReference type="EMBL" id="UYRV01106495">
    <property type="protein sequence ID" value="VDN22454.1"/>
    <property type="molecule type" value="Genomic_DNA"/>
</dbReference>
<protein>
    <recommendedName>
        <fullName evidence="1">C-type lectin domain-containing protein</fullName>
    </recommendedName>
</protein>
<gene>
    <name evidence="2" type="ORF">CGOC_LOCUS9302</name>
</gene>
<dbReference type="Gene3D" id="3.10.100.10">
    <property type="entry name" value="Mannose-Binding Protein A, subunit A"/>
    <property type="match status" value="1"/>
</dbReference>
<dbReference type="InterPro" id="IPR016187">
    <property type="entry name" value="CTDL_fold"/>
</dbReference>
<dbReference type="PROSITE" id="PS50041">
    <property type="entry name" value="C_TYPE_LECTIN_2"/>
    <property type="match status" value="1"/>
</dbReference>
<organism evidence="2 3">
    <name type="scientific">Cylicostephanus goldi</name>
    <name type="common">Nematode worm</name>
    <dbReference type="NCBI Taxonomy" id="71465"/>
    <lineage>
        <taxon>Eukaryota</taxon>
        <taxon>Metazoa</taxon>
        <taxon>Ecdysozoa</taxon>
        <taxon>Nematoda</taxon>
        <taxon>Chromadorea</taxon>
        <taxon>Rhabditida</taxon>
        <taxon>Rhabditina</taxon>
        <taxon>Rhabditomorpha</taxon>
        <taxon>Strongyloidea</taxon>
        <taxon>Strongylidae</taxon>
        <taxon>Cylicostephanus</taxon>
    </lineage>
</organism>